<sequence>MKHLVLLGQLDLDVFNSALLAFPYSPHDVKLDTFPARLFSGKKRNFSSAWYHNKPWLEYSVKADAAFCFPCRKFSTSCDAAFTVKGFCDWKHALETDKGLLRHAASKEHISCETLWRERQMREARGQKISTLVHTDQLARNRYYVSTIVDMIAFLAFNQLPFRGDHDSVESMSESGSGLFLSLFLYTLQKDAELAKIMETIPRTATYTSHDIQNEIIELMSTLVTEHIVEEVGDEFYSIKVDGTRDPTGRENIPIVLRFIDAHTSEIRERLLTIATAEEGDAKTLTQTVISELTKAGLSTDKILSQVYDGASVMSGKHGGVQKLLQEELKREIPYVHCFNHQLHLVVVQAMSAEQPVIDFFSVCNLLYKFIRRPTVAVHYKGETLKRLLDQRWTGHLATVQVISKAHENISQLLTELDTHLFPADVRVEAVGLLRAISKPSFRFIALLMSKILTLFEAPNRLLQSKDMDLHTAVQLVNAATKCIEGLRTETEFSTLWDQCAEPEDNPQSKRRRTETNTRLQDFVVEQSVGARIDQENTAKQQRLRLYYGCIDAVCGEMARRFGERNSALIESLASLDPESDTFLDAEKVRPLLDLTGTKLIDAEFVVARQFLRTQMEGSTRAEDENWTVKTLFTTFHKTLEAMPSVMVAFKSALTFGASTATCENSFSSLKNIFSDHRRSMLHPRKAHLIQLSFEKDLTRKCMEQWKDRLLRRFHSTGKRRLQLY</sequence>
<feature type="domain" description="TTF-type" evidence="1">
    <location>
        <begin position="42"/>
        <end position="128"/>
    </location>
</feature>
<dbReference type="InterPro" id="IPR012337">
    <property type="entry name" value="RNaseH-like_sf"/>
</dbReference>
<evidence type="ECO:0000313" key="3">
    <source>
        <dbReference type="Proteomes" id="UP000694546"/>
    </source>
</evidence>
<dbReference type="InterPro" id="IPR025398">
    <property type="entry name" value="DUF4371"/>
</dbReference>
<evidence type="ECO:0000259" key="1">
    <source>
        <dbReference type="SMART" id="SM00597"/>
    </source>
</evidence>
<dbReference type="Proteomes" id="UP000694546">
    <property type="component" value="Chromosome 8"/>
</dbReference>
<evidence type="ECO:0000313" key="2">
    <source>
        <dbReference type="Ensembl" id="ENSGMOP00000057928.1"/>
    </source>
</evidence>
<protein>
    <recommendedName>
        <fullName evidence="1">TTF-type domain-containing protein</fullName>
    </recommendedName>
</protein>
<dbReference type="SMART" id="SM00597">
    <property type="entry name" value="ZnF_TTF"/>
    <property type="match status" value="1"/>
</dbReference>
<reference evidence="2" key="2">
    <citation type="submission" date="2025-09" db="UniProtKB">
        <authorList>
            <consortium name="Ensembl"/>
        </authorList>
    </citation>
    <scope>IDENTIFICATION</scope>
</reference>
<dbReference type="PANTHER" id="PTHR45749:SF37">
    <property type="entry name" value="OS05G0311600 PROTEIN"/>
    <property type="match status" value="1"/>
</dbReference>
<dbReference type="PANTHER" id="PTHR45749">
    <property type="match status" value="1"/>
</dbReference>
<dbReference type="SUPFAM" id="SSF53098">
    <property type="entry name" value="Ribonuclease H-like"/>
    <property type="match status" value="1"/>
</dbReference>
<accession>A0A8C5C974</accession>
<dbReference type="AlphaFoldDB" id="A0A8C5C974"/>
<proteinExistence type="predicted"/>
<dbReference type="Pfam" id="PF14291">
    <property type="entry name" value="DUF4371"/>
    <property type="match status" value="1"/>
</dbReference>
<organism evidence="2 3">
    <name type="scientific">Gadus morhua</name>
    <name type="common">Atlantic cod</name>
    <dbReference type="NCBI Taxonomy" id="8049"/>
    <lineage>
        <taxon>Eukaryota</taxon>
        <taxon>Metazoa</taxon>
        <taxon>Chordata</taxon>
        <taxon>Craniata</taxon>
        <taxon>Vertebrata</taxon>
        <taxon>Euteleostomi</taxon>
        <taxon>Actinopterygii</taxon>
        <taxon>Neopterygii</taxon>
        <taxon>Teleostei</taxon>
        <taxon>Neoteleostei</taxon>
        <taxon>Acanthomorphata</taxon>
        <taxon>Zeiogadaria</taxon>
        <taxon>Gadariae</taxon>
        <taxon>Gadiformes</taxon>
        <taxon>Gadoidei</taxon>
        <taxon>Gadidae</taxon>
        <taxon>Gadus</taxon>
    </lineage>
</organism>
<name>A0A8C5C974_GADMO</name>
<reference evidence="2" key="1">
    <citation type="submission" date="2025-08" db="UniProtKB">
        <authorList>
            <consortium name="Ensembl"/>
        </authorList>
    </citation>
    <scope>IDENTIFICATION</scope>
</reference>
<dbReference type="Ensembl" id="ENSGMOT00000035995.1">
    <property type="protein sequence ID" value="ENSGMOP00000057928.1"/>
    <property type="gene ID" value="ENSGMOG00000023577.1"/>
</dbReference>
<dbReference type="InterPro" id="IPR006580">
    <property type="entry name" value="Znf_TTF"/>
</dbReference>
<dbReference type="GeneTree" id="ENSGT00940000164001"/>
<keyword evidence="3" id="KW-1185">Reference proteome</keyword>
<dbReference type="OMA" id="RCCATET"/>